<keyword evidence="2" id="KW-1185">Reference proteome</keyword>
<protein>
    <submittedName>
        <fullName evidence="1">Uncharacterized protein</fullName>
    </submittedName>
</protein>
<dbReference type="EMBL" id="BPLQ01015341">
    <property type="protein sequence ID" value="GIY87472.1"/>
    <property type="molecule type" value="Genomic_DNA"/>
</dbReference>
<sequence>MVNSANNPLLAFIRDSTESRKTNPCSSQWKHWRAMASANTGIICSPKHQAAEINIQIKGPENFRLDQRRQVANQNSGVWDFEMRSCHSLPLRALYTSTFVYAWIVSKYMCQRMSWSFVRI</sequence>
<name>A0AAV4WX38_9ARAC</name>
<dbReference type="Proteomes" id="UP001054837">
    <property type="component" value="Unassembled WGS sequence"/>
</dbReference>
<comment type="caution">
    <text evidence="1">The sequence shown here is derived from an EMBL/GenBank/DDBJ whole genome shotgun (WGS) entry which is preliminary data.</text>
</comment>
<proteinExistence type="predicted"/>
<gene>
    <name evidence="1" type="ORF">CDAR_321011</name>
</gene>
<evidence type="ECO:0000313" key="1">
    <source>
        <dbReference type="EMBL" id="GIY87472.1"/>
    </source>
</evidence>
<organism evidence="1 2">
    <name type="scientific">Caerostris darwini</name>
    <dbReference type="NCBI Taxonomy" id="1538125"/>
    <lineage>
        <taxon>Eukaryota</taxon>
        <taxon>Metazoa</taxon>
        <taxon>Ecdysozoa</taxon>
        <taxon>Arthropoda</taxon>
        <taxon>Chelicerata</taxon>
        <taxon>Arachnida</taxon>
        <taxon>Araneae</taxon>
        <taxon>Araneomorphae</taxon>
        <taxon>Entelegynae</taxon>
        <taxon>Araneoidea</taxon>
        <taxon>Araneidae</taxon>
        <taxon>Caerostris</taxon>
    </lineage>
</organism>
<dbReference type="AlphaFoldDB" id="A0AAV4WX38"/>
<evidence type="ECO:0000313" key="2">
    <source>
        <dbReference type="Proteomes" id="UP001054837"/>
    </source>
</evidence>
<reference evidence="1 2" key="1">
    <citation type="submission" date="2021-06" db="EMBL/GenBank/DDBJ databases">
        <title>Caerostris darwini draft genome.</title>
        <authorList>
            <person name="Kono N."/>
            <person name="Arakawa K."/>
        </authorList>
    </citation>
    <scope>NUCLEOTIDE SEQUENCE [LARGE SCALE GENOMIC DNA]</scope>
</reference>
<accession>A0AAV4WX38</accession>